<name>A0AAV4WSL0_CAEEX</name>
<protein>
    <submittedName>
        <fullName evidence="1">Uncharacterized protein</fullName>
    </submittedName>
</protein>
<keyword evidence="2" id="KW-1185">Reference proteome</keyword>
<dbReference type="Proteomes" id="UP001054945">
    <property type="component" value="Unassembled WGS sequence"/>
</dbReference>
<evidence type="ECO:0000313" key="1">
    <source>
        <dbReference type="EMBL" id="GIY85268.1"/>
    </source>
</evidence>
<comment type="caution">
    <text evidence="1">The sequence shown here is derived from an EMBL/GenBank/DDBJ whole genome shotgun (WGS) entry which is preliminary data.</text>
</comment>
<evidence type="ECO:0000313" key="2">
    <source>
        <dbReference type="Proteomes" id="UP001054945"/>
    </source>
</evidence>
<proteinExistence type="predicted"/>
<sequence>MLLTVQRHIDLFNAVQFPTFSCQKTTEHAIFFHYSCCWLNGISSPSKCAFGLEAIRYSNAPLLKQTWFGSIPIEPREMINMCLSPSKNLMVPTSSRV</sequence>
<reference evidence="1 2" key="1">
    <citation type="submission" date="2021-06" db="EMBL/GenBank/DDBJ databases">
        <title>Caerostris extrusa draft genome.</title>
        <authorList>
            <person name="Kono N."/>
            <person name="Arakawa K."/>
        </authorList>
    </citation>
    <scope>NUCLEOTIDE SEQUENCE [LARGE SCALE GENOMIC DNA]</scope>
</reference>
<gene>
    <name evidence="1" type="ORF">CEXT_384291</name>
</gene>
<dbReference type="EMBL" id="BPLR01016636">
    <property type="protein sequence ID" value="GIY85268.1"/>
    <property type="molecule type" value="Genomic_DNA"/>
</dbReference>
<accession>A0AAV4WSL0</accession>
<dbReference type="AlphaFoldDB" id="A0AAV4WSL0"/>
<organism evidence="1 2">
    <name type="scientific">Caerostris extrusa</name>
    <name type="common">Bark spider</name>
    <name type="synonym">Caerostris bankana</name>
    <dbReference type="NCBI Taxonomy" id="172846"/>
    <lineage>
        <taxon>Eukaryota</taxon>
        <taxon>Metazoa</taxon>
        <taxon>Ecdysozoa</taxon>
        <taxon>Arthropoda</taxon>
        <taxon>Chelicerata</taxon>
        <taxon>Arachnida</taxon>
        <taxon>Araneae</taxon>
        <taxon>Araneomorphae</taxon>
        <taxon>Entelegynae</taxon>
        <taxon>Araneoidea</taxon>
        <taxon>Araneidae</taxon>
        <taxon>Caerostris</taxon>
    </lineage>
</organism>